<name>A0ABV8LYX1_9ACTN</name>
<dbReference type="Proteomes" id="UP001595816">
    <property type="component" value="Unassembled WGS sequence"/>
</dbReference>
<accession>A0ABV8LYX1</accession>
<evidence type="ECO:0000313" key="1">
    <source>
        <dbReference type="EMBL" id="MFC4135548.1"/>
    </source>
</evidence>
<evidence type="ECO:0008006" key="3">
    <source>
        <dbReference type="Google" id="ProtNLM"/>
    </source>
</evidence>
<reference evidence="2" key="1">
    <citation type="journal article" date="2019" name="Int. J. Syst. Evol. Microbiol.">
        <title>The Global Catalogue of Microorganisms (GCM) 10K type strain sequencing project: providing services to taxonomists for standard genome sequencing and annotation.</title>
        <authorList>
            <consortium name="The Broad Institute Genomics Platform"/>
            <consortium name="The Broad Institute Genome Sequencing Center for Infectious Disease"/>
            <person name="Wu L."/>
            <person name="Ma J."/>
        </authorList>
    </citation>
    <scope>NUCLEOTIDE SEQUENCE [LARGE SCALE GENOMIC DNA]</scope>
    <source>
        <strain evidence="2">CGMCC 4.7289</strain>
    </source>
</reference>
<keyword evidence="2" id="KW-1185">Reference proteome</keyword>
<evidence type="ECO:0000313" key="2">
    <source>
        <dbReference type="Proteomes" id="UP001595816"/>
    </source>
</evidence>
<protein>
    <recommendedName>
        <fullName evidence="3">Secreted protein</fullName>
    </recommendedName>
</protein>
<dbReference type="EMBL" id="JBHSAY010000023">
    <property type="protein sequence ID" value="MFC4135548.1"/>
    <property type="molecule type" value="Genomic_DNA"/>
</dbReference>
<comment type="caution">
    <text evidence="1">The sequence shown here is derived from an EMBL/GenBank/DDBJ whole genome shotgun (WGS) entry which is preliminary data.</text>
</comment>
<proteinExistence type="predicted"/>
<sequence length="181" mass="20146">MPVWLLDIDGVVNALDDPPPTGTWPADQWVRTSAKSALDLDWPLVVAAPVLDFLRKVTEQGRADIRWHSAWQHNAVNVGAALGLPDWPVEPCPEYALGKAAIAVPLTRRVSHWWKLPAAMRILERDGSLLWTDDDARYQLRKADTERWGDRALVISPLASGGLTPAHLRRIDAWLARQAAS</sequence>
<gene>
    <name evidence="1" type="ORF">ACFOZ4_33455</name>
</gene>
<dbReference type="RefSeq" id="WP_253750266.1">
    <property type="nucleotide sequence ID" value="NZ_JAMZDZ010000001.1"/>
</dbReference>
<organism evidence="1 2">
    <name type="scientific">Hamadaea flava</name>
    <dbReference type="NCBI Taxonomy" id="1742688"/>
    <lineage>
        <taxon>Bacteria</taxon>
        <taxon>Bacillati</taxon>
        <taxon>Actinomycetota</taxon>
        <taxon>Actinomycetes</taxon>
        <taxon>Micromonosporales</taxon>
        <taxon>Micromonosporaceae</taxon>
        <taxon>Hamadaea</taxon>
    </lineage>
</organism>